<dbReference type="InterPro" id="IPR045540">
    <property type="entry name" value="YegS/DAGK_C"/>
</dbReference>
<evidence type="ECO:0000313" key="17">
    <source>
        <dbReference type="Proteomes" id="UP000011124"/>
    </source>
</evidence>
<gene>
    <name evidence="14" type="ordered locus">Selsp_1367</name>
    <name evidence="15" type="ORF">SELSPUOL_00852</name>
</gene>
<dbReference type="PROSITE" id="PS50146">
    <property type="entry name" value="DAGK"/>
    <property type="match status" value="1"/>
</dbReference>
<dbReference type="GO" id="GO:0046872">
    <property type="term" value="F:metal ion binding"/>
    <property type="evidence" value="ECO:0007669"/>
    <property type="project" value="UniProtKB-KW"/>
</dbReference>
<dbReference type="SUPFAM" id="SSF111331">
    <property type="entry name" value="NAD kinase/diacylglycerol kinase-like"/>
    <property type="match status" value="1"/>
</dbReference>
<evidence type="ECO:0000256" key="3">
    <source>
        <dbReference type="ARBA" id="ARBA00022516"/>
    </source>
</evidence>
<dbReference type="InterPro" id="IPR017438">
    <property type="entry name" value="ATP-NAD_kinase_N"/>
</dbReference>
<accession>C9LU46</accession>
<dbReference type="SMART" id="SM00046">
    <property type="entry name" value="DAGKc"/>
    <property type="match status" value="1"/>
</dbReference>
<dbReference type="InterPro" id="IPR001206">
    <property type="entry name" value="Diacylglycerol_kinase_cat_dom"/>
</dbReference>
<evidence type="ECO:0000256" key="8">
    <source>
        <dbReference type="ARBA" id="ARBA00022840"/>
    </source>
</evidence>
<dbReference type="EMBL" id="ACKP02000015">
    <property type="protein sequence ID" value="EEX77577.1"/>
    <property type="molecule type" value="Genomic_DNA"/>
</dbReference>
<evidence type="ECO:0000256" key="1">
    <source>
        <dbReference type="ARBA" id="ARBA00001946"/>
    </source>
</evidence>
<evidence type="ECO:0000256" key="7">
    <source>
        <dbReference type="ARBA" id="ARBA00022777"/>
    </source>
</evidence>
<dbReference type="InterPro" id="IPR016064">
    <property type="entry name" value="NAD/diacylglycerol_kinase_sf"/>
</dbReference>
<keyword evidence="7 15" id="KW-0418">Kinase</keyword>
<dbReference type="AlphaFoldDB" id="C9LU46"/>
<evidence type="ECO:0000256" key="2">
    <source>
        <dbReference type="ARBA" id="ARBA00005983"/>
    </source>
</evidence>
<organism evidence="15 16">
    <name type="scientific">Selenomonas sputigena (strain ATCC 35185 / DSM 20758 / CCUG 44933 / VPI D19B-28)</name>
    <dbReference type="NCBI Taxonomy" id="546271"/>
    <lineage>
        <taxon>Bacteria</taxon>
        <taxon>Bacillati</taxon>
        <taxon>Bacillota</taxon>
        <taxon>Negativicutes</taxon>
        <taxon>Selenomonadales</taxon>
        <taxon>Selenomonadaceae</taxon>
        <taxon>Selenomonas</taxon>
    </lineage>
</organism>
<dbReference type="Proteomes" id="UP000003505">
    <property type="component" value="Unassembled WGS sequence"/>
</dbReference>
<evidence type="ECO:0000256" key="5">
    <source>
        <dbReference type="ARBA" id="ARBA00022723"/>
    </source>
</evidence>
<dbReference type="EMBL" id="CP002637">
    <property type="protein sequence ID" value="AEC00326.1"/>
    <property type="molecule type" value="Genomic_DNA"/>
</dbReference>
<dbReference type="Gene3D" id="2.60.200.40">
    <property type="match status" value="1"/>
</dbReference>
<evidence type="ECO:0000259" key="13">
    <source>
        <dbReference type="PROSITE" id="PS50146"/>
    </source>
</evidence>
<keyword evidence="4 15" id="KW-0808">Transferase</keyword>
<comment type="cofactor">
    <cofactor evidence="1">
        <name>Mg(2+)</name>
        <dbReference type="ChEBI" id="CHEBI:18420"/>
    </cofactor>
</comment>
<keyword evidence="12" id="KW-1208">Phospholipid metabolism</keyword>
<protein>
    <submittedName>
        <fullName evidence="15">Lipid kinase, YegS/Rv2252/BmrU family</fullName>
        <ecNumber evidence="15">2.7.1.-</ecNumber>
    </submittedName>
</protein>
<dbReference type="STRING" id="546271.Selsp_1367"/>
<evidence type="ECO:0000256" key="9">
    <source>
        <dbReference type="ARBA" id="ARBA00022842"/>
    </source>
</evidence>
<dbReference type="KEGG" id="ssg:Selsp_1367"/>
<dbReference type="PANTHER" id="PTHR12358:SF106">
    <property type="entry name" value="LIPID KINASE YEGS"/>
    <property type="match status" value="1"/>
</dbReference>
<dbReference type="RefSeq" id="WP_006192027.1">
    <property type="nucleotide sequence ID" value="NC_015437.1"/>
</dbReference>
<dbReference type="Gene3D" id="3.40.50.10330">
    <property type="entry name" value="Probable inorganic polyphosphate/atp-NAD kinase, domain 1"/>
    <property type="match status" value="1"/>
</dbReference>
<name>C9LU46_SELS3</name>
<dbReference type="Pfam" id="PF00781">
    <property type="entry name" value="DAGK_cat"/>
    <property type="match status" value="1"/>
</dbReference>
<keyword evidence="6" id="KW-0547">Nucleotide-binding</keyword>
<evidence type="ECO:0000313" key="14">
    <source>
        <dbReference type="EMBL" id="AEC00326.1"/>
    </source>
</evidence>
<dbReference type="GO" id="GO:0008654">
    <property type="term" value="P:phospholipid biosynthetic process"/>
    <property type="evidence" value="ECO:0007669"/>
    <property type="project" value="UniProtKB-KW"/>
</dbReference>
<evidence type="ECO:0000256" key="6">
    <source>
        <dbReference type="ARBA" id="ARBA00022741"/>
    </source>
</evidence>
<evidence type="ECO:0000256" key="4">
    <source>
        <dbReference type="ARBA" id="ARBA00022679"/>
    </source>
</evidence>
<keyword evidence="17" id="KW-1185">Reference proteome</keyword>
<keyword evidence="10" id="KW-0443">Lipid metabolism</keyword>
<keyword evidence="3" id="KW-0444">Lipid biosynthesis</keyword>
<evidence type="ECO:0000256" key="11">
    <source>
        <dbReference type="ARBA" id="ARBA00023209"/>
    </source>
</evidence>
<evidence type="ECO:0000313" key="16">
    <source>
        <dbReference type="Proteomes" id="UP000003505"/>
    </source>
</evidence>
<dbReference type="OrthoDB" id="142078at2"/>
<evidence type="ECO:0000313" key="15">
    <source>
        <dbReference type="EMBL" id="EEX77577.1"/>
    </source>
</evidence>
<reference evidence="15 16" key="1">
    <citation type="submission" date="2009-09" db="EMBL/GenBank/DDBJ databases">
        <authorList>
            <person name="Weinstock G."/>
            <person name="Sodergren E."/>
            <person name="Clifton S."/>
            <person name="Fulton L."/>
            <person name="Fulton B."/>
            <person name="Courtney L."/>
            <person name="Fronick C."/>
            <person name="Harrison M."/>
            <person name="Strong C."/>
            <person name="Farmer C."/>
            <person name="Delahaunty K."/>
            <person name="Markovic C."/>
            <person name="Hall O."/>
            <person name="Minx P."/>
            <person name="Tomlinson C."/>
            <person name="Mitreva M."/>
            <person name="Nelson J."/>
            <person name="Hou S."/>
            <person name="Wollam A."/>
            <person name="Pepin K.H."/>
            <person name="Johnson M."/>
            <person name="Bhonagiri V."/>
            <person name="Nash W.E."/>
            <person name="Warren W."/>
            <person name="Chinwalla A."/>
            <person name="Mardis E.R."/>
            <person name="Wilson R.K."/>
        </authorList>
    </citation>
    <scope>NUCLEOTIDE SEQUENCE [LARGE SCALE GENOMIC DNA]</scope>
    <source>
        <strain evidence="15">ATCC 35185</strain>
        <strain evidence="16">ATCC 35185 / DSM 20758 / VPI D19B-28</strain>
    </source>
</reference>
<dbReference type="InterPro" id="IPR005218">
    <property type="entry name" value="Diacylglycerol/lipid_kinase"/>
</dbReference>
<sequence>MRKFLLIYNPVSGNASFKQRLDEMIWRFQKLGCMLVLYRTDRELTNLALYVRESEAEGVLVAGGDGTVHEVVNVIVREKLAVPLAIIGSGTSNDFATYLGLADGLEAYIERILAHKTMRVDLGRIGEEYFINVASAGVMTNIAHEVDVRLKNTLGKMAYYLKGISELPKFRSVKFSIEADGEMREEEGFLFVIANSGIVGSFNNVAAHASIDDGKFDLLLVKKCSLPELVALTAEIVSGRGISEKNVLYLQASEFRIAADAPLLSDVDGEQGPPLPMHVEVVPRAIELFI</sequence>
<dbReference type="InterPro" id="IPR050187">
    <property type="entry name" value="Lipid_Phosphate_FormReg"/>
</dbReference>
<keyword evidence="8" id="KW-0067">ATP-binding</keyword>
<dbReference type="GO" id="GO:0005886">
    <property type="term" value="C:plasma membrane"/>
    <property type="evidence" value="ECO:0007669"/>
    <property type="project" value="TreeGrafter"/>
</dbReference>
<keyword evidence="11" id="KW-0594">Phospholipid biosynthesis</keyword>
<evidence type="ECO:0000256" key="12">
    <source>
        <dbReference type="ARBA" id="ARBA00023264"/>
    </source>
</evidence>
<keyword evidence="9" id="KW-0460">Magnesium</keyword>
<dbReference type="PANTHER" id="PTHR12358">
    <property type="entry name" value="SPHINGOSINE KINASE"/>
    <property type="match status" value="1"/>
</dbReference>
<proteinExistence type="inferred from homology"/>
<dbReference type="NCBIfam" id="TIGR00147">
    <property type="entry name" value="YegS/Rv2252/BmrU family lipid kinase"/>
    <property type="match status" value="1"/>
</dbReference>
<dbReference type="HOGENOM" id="CLU_045532_1_0_9"/>
<dbReference type="GO" id="GO:0004143">
    <property type="term" value="F:ATP-dependent diacylglycerol kinase activity"/>
    <property type="evidence" value="ECO:0007669"/>
    <property type="project" value="TreeGrafter"/>
</dbReference>
<dbReference type="EC" id="2.7.1.-" evidence="15"/>
<dbReference type="GO" id="GO:0005524">
    <property type="term" value="F:ATP binding"/>
    <property type="evidence" value="ECO:0007669"/>
    <property type="project" value="UniProtKB-KW"/>
</dbReference>
<dbReference type="Proteomes" id="UP000011124">
    <property type="component" value="Chromosome"/>
</dbReference>
<reference evidence="14 17" key="2">
    <citation type="submission" date="2011-04" db="EMBL/GenBank/DDBJ databases">
        <title>The complete genome of Selenomonas sputigena DSM 20758.</title>
        <authorList>
            <consortium name="US DOE Joint Genome Institute (JGI-PGF)"/>
            <person name="Lucas S."/>
            <person name="Copeland A."/>
            <person name="Lapidus A."/>
            <person name="Bruce D."/>
            <person name="Goodwin L."/>
            <person name="Pitluck S."/>
            <person name="Peters L."/>
            <person name="Kyrpides N."/>
            <person name="Mavromatis K."/>
            <person name="Ivanova N."/>
            <person name="Ovchinnikova G."/>
            <person name="Teshima H."/>
            <person name="Detter J.C."/>
            <person name="Tapia R."/>
            <person name="Han C."/>
            <person name="Land M."/>
            <person name="Hauser L."/>
            <person name="Markowitz V."/>
            <person name="Cheng J.-F."/>
            <person name="Hugenholtz P."/>
            <person name="Woyke T."/>
            <person name="Wu D."/>
            <person name="Gronow S."/>
            <person name="Wellnitz S."/>
            <person name="Schneider S."/>
            <person name="Klenk H.-P."/>
            <person name="Eisen J.A."/>
        </authorList>
    </citation>
    <scope>NUCLEOTIDE SEQUENCE [LARGE SCALE GENOMIC DNA]</scope>
    <source>
        <strain evidence="14">ATCC 35185</strain>
        <strain evidence="17">ATCC 35185 / DSM 20758 / VPI D19B-28</strain>
    </source>
</reference>
<comment type="similarity">
    <text evidence="2">Belongs to the diacylglycerol/lipid kinase family.</text>
</comment>
<keyword evidence="5" id="KW-0479">Metal-binding</keyword>
<dbReference type="Pfam" id="PF19279">
    <property type="entry name" value="YegS_C"/>
    <property type="match status" value="1"/>
</dbReference>
<feature type="domain" description="DAGKc" evidence="13">
    <location>
        <begin position="1"/>
        <end position="129"/>
    </location>
</feature>
<evidence type="ECO:0000256" key="10">
    <source>
        <dbReference type="ARBA" id="ARBA00023098"/>
    </source>
</evidence>
<dbReference type="eggNOG" id="COG1597">
    <property type="taxonomic scope" value="Bacteria"/>
</dbReference>